<dbReference type="PANTHER" id="PTHR36111:SF2">
    <property type="entry name" value="INNER MEMBRANE PROTEIN"/>
    <property type="match status" value="1"/>
</dbReference>
<evidence type="ECO:0000313" key="3">
    <source>
        <dbReference type="Proteomes" id="UP000054099"/>
    </source>
</evidence>
<comment type="caution">
    <text evidence="2">The sequence shown here is derived from an EMBL/GenBank/DDBJ whole genome shotgun (WGS) entry which is preliminary data.</text>
</comment>
<feature type="transmembrane region" description="Helical" evidence="1">
    <location>
        <begin position="140"/>
        <end position="166"/>
    </location>
</feature>
<evidence type="ECO:0008006" key="4">
    <source>
        <dbReference type="Google" id="ProtNLM"/>
    </source>
</evidence>
<name>A0A0V8J401_9BACL</name>
<dbReference type="Pfam" id="PF04474">
    <property type="entry name" value="DUF554"/>
    <property type="match status" value="1"/>
</dbReference>
<evidence type="ECO:0000313" key="2">
    <source>
        <dbReference type="EMBL" id="KSU81683.1"/>
    </source>
</evidence>
<accession>A0A0V8J401</accession>
<reference evidence="2 3" key="1">
    <citation type="journal article" date="2014" name="Antonie Van Leeuwenhoek">
        <title>Fictibacillus enclensis sp. nov., isolated from marine sediment.</title>
        <authorList>
            <person name="Dastager S.G."/>
            <person name="Mawlankar R."/>
            <person name="Srinivasan K."/>
            <person name="Tang S.K."/>
            <person name="Lee J.C."/>
            <person name="Ramana V.V."/>
            <person name="Shouche Y.S."/>
        </authorList>
    </citation>
    <scope>NUCLEOTIDE SEQUENCE [LARGE SCALE GENOMIC DNA]</scope>
    <source>
        <strain evidence="2 3">NIO-1003</strain>
    </source>
</reference>
<feature type="transmembrane region" description="Helical" evidence="1">
    <location>
        <begin position="186"/>
        <end position="206"/>
    </location>
</feature>
<protein>
    <recommendedName>
        <fullName evidence="4">DUF554 domain-containing protein</fullName>
    </recommendedName>
</protein>
<dbReference type="RefSeq" id="WP_061973108.1">
    <property type="nucleotide sequence ID" value="NZ_CP126109.1"/>
</dbReference>
<organism evidence="2 3">
    <name type="scientific">Fictibacillus enclensis</name>
    <dbReference type="NCBI Taxonomy" id="1017270"/>
    <lineage>
        <taxon>Bacteria</taxon>
        <taxon>Bacillati</taxon>
        <taxon>Bacillota</taxon>
        <taxon>Bacilli</taxon>
        <taxon>Bacillales</taxon>
        <taxon>Fictibacillaceae</taxon>
        <taxon>Fictibacillus</taxon>
    </lineage>
</organism>
<dbReference type="OrthoDB" id="9797976at2"/>
<gene>
    <name evidence="2" type="ORF">AS030_15410</name>
</gene>
<sequence>MALLGTLVNGLAIIIGSLLGLFWRNIPEKTKTTIMQAMGLAVIILGIGMGLKSKQFLIVIASLAIGGVLGEKLDLEGKLGQLGHWLEAKLGGKEKGGIANAFVTATLVFVIGAMSIVGALDSGLRHDHAVLYTKSMIDGFCAIFFTSALGVGVIFSAVPVVLYQGLIALFATQIDRFVPDALMQQIIIEITGTGGIMILAIGLNILRLTTIRVANLLPALLFTILIVCIIYYWDKLSAFAGGTF</sequence>
<feature type="transmembrane region" description="Helical" evidence="1">
    <location>
        <begin position="98"/>
        <end position="120"/>
    </location>
</feature>
<keyword evidence="3" id="KW-1185">Reference proteome</keyword>
<feature type="transmembrane region" description="Helical" evidence="1">
    <location>
        <begin position="213"/>
        <end position="233"/>
    </location>
</feature>
<proteinExistence type="predicted"/>
<feature type="transmembrane region" description="Helical" evidence="1">
    <location>
        <begin position="38"/>
        <end position="65"/>
    </location>
</feature>
<keyword evidence="1" id="KW-1133">Transmembrane helix</keyword>
<dbReference type="EMBL" id="LNQN01000005">
    <property type="protein sequence ID" value="KSU81683.1"/>
    <property type="molecule type" value="Genomic_DNA"/>
</dbReference>
<keyword evidence="1" id="KW-0812">Transmembrane</keyword>
<dbReference type="InterPro" id="IPR007563">
    <property type="entry name" value="DUF554"/>
</dbReference>
<dbReference type="Proteomes" id="UP000054099">
    <property type="component" value="Unassembled WGS sequence"/>
</dbReference>
<evidence type="ECO:0000256" key="1">
    <source>
        <dbReference type="SAM" id="Phobius"/>
    </source>
</evidence>
<dbReference type="PANTHER" id="PTHR36111">
    <property type="entry name" value="INNER MEMBRANE PROTEIN-RELATED"/>
    <property type="match status" value="1"/>
</dbReference>
<dbReference type="AlphaFoldDB" id="A0A0V8J401"/>
<feature type="transmembrane region" description="Helical" evidence="1">
    <location>
        <begin position="6"/>
        <end position="26"/>
    </location>
</feature>
<keyword evidence="1" id="KW-0472">Membrane</keyword>